<dbReference type="PANTHER" id="PTHR33295:SF18">
    <property type="entry name" value="AAA+ ATPASE DOMAIN-CONTAINING PROTEIN"/>
    <property type="match status" value="1"/>
</dbReference>
<dbReference type="InterPro" id="IPR041682">
    <property type="entry name" value="AAA_14"/>
</dbReference>
<protein>
    <submittedName>
        <fullName evidence="3">ATPase</fullName>
    </submittedName>
</protein>
<dbReference type="Proteomes" id="UP000179243">
    <property type="component" value="Unassembled WGS sequence"/>
</dbReference>
<sequence>TGRIDERGVFPHLDRLKNVPYVFDLDFGLKELPEEPGVMLVRGARQYGKSTWMEGAIKQTIRSFGPGSAFYLNGDFISDENALTQAIQETSALFPAETGVRRLFIDEITAVKNWQKALKRTLDAGELDNVLVVTTGSRATDLMRGTERLPGRKGRLARTNFIFTPISYFEFSRVCGSILKEDTLSAYCLAGGCPVACAEIAKTGSLPAFIIEMIRDWIFGEFAADGRSRVSLIHVLECIAQRGGTPFGQYKLTKEAGLANNTVAAEYIRILTELLCVGRGFFWDPGTGVAVPRKPEKYHFINVLAASVFHPLSPRTPGEFKAMPSQVLGQWYEWVVAQELWRRAAITGKDMPEMLPFWQSKEHEVDFVNDSTMFIEVKYGQSSPVEFAWFTHAFPGKRLLVIHNGHFDAKDVKGITLEEFLAEGN</sequence>
<dbReference type="SUPFAM" id="SSF52540">
    <property type="entry name" value="P-loop containing nucleoside triphosphate hydrolases"/>
    <property type="match status" value="1"/>
</dbReference>
<comment type="caution">
    <text evidence="3">The sequence shown here is derived from an EMBL/GenBank/DDBJ whole genome shotgun (WGS) entry which is preliminary data.</text>
</comment>
<dbReference type="AlphaFoldDB" id="A0A1F7FL54"/>
<dbReference type="EMBL" id="MFYX01000010">
    <property type="protein sequence ID" value="OGK07353.1"/>
    <property type="molecule type" value="Genomic_DNA"/>
</dbReference>
<evidence type="ECO:0000259" key="1">
    <source>
        <dbReference type="Pfam" id="PF13173"/>
    </source>
</evidence>
<reference evidence="3 4" key="1">
    <citation type="journal article" date="2016" name="Nat. Commun.">
        <title>Thousands of microbial genomes shed light on interconnected biogeochemical processes in an aquifer system.</title>
        <authorList>
            <person name="Anantharaman K."/>
            <person name="Brown C.T."/>
            <person name="Hug L.A."/>
            <person name="Sharon I."/>
            <person name="Castelle C.J."/>
            <person name="Probst A.J."/>
            <person name="Thomas B.C."/>
            <person name="Singh A."/>
            <person name="Wilkins M.J."/>
            <person name="Karaoz U."/>
            <person name="Brodie E.L."/>
            <person name="Williams K.H."/>
            <person name="Hubbard S.S."/>
            <person name="Banfield J.F."/>
        </authorList>
    </citation>
    <scope>NUCLEOTIDE SEQUENCE [LARGE SCALE GENOMIC DNA]</scope>
</reference>
<proteinExistence type="predicted"/>
<dbReference type="InterPro" id="IPR027417">
    <property type="entry name" value="P-loop_NTPase"/>
</dbReference>
<feature type="domain" description="AAA" evidence="1">
    <location>
        <begin position="38"/>
        <end position="171"/>
    </location>
</feature>
<dbReference type="Pfam" id="PF13173">
    <property type="entry name" value="AAA_14"/>
    <property type="match status" value="1"/>
</dbReference>
<organism evidence="3 4">
    <name type="scientific">Candidatus Raymondbacteria bacterium RIFOXYD12_FULL_49_13</name>
    <dbReference type="NCBI Taxonomy" id="1817890"/>
    <lineage>
        <taxon>Bacteria</taxon>
        <taxon>Raymondiibacteriota</taxon>
    </lineage>
</organism>
<evidence type="ECO:0000313" key="4">
    <source>
        <dbReference type="Proteomes" id="UP000179243"/>
    </source>
</evidence>
<name>A0A1F7FL54_UNCRA</name>
<dbReference type="InterPro" id="IPR025420">
    <property type="entry name" value="DUF4143"/>
</dbReference>
<evidence type="ECO:0000313" key="3">
    <source>
        <dbReference type="EMBL" id="OGK07353.1"/>
    </source>
</evidence>
<evidence type="ECO:0000259" key="2">
    <source>
        <dbReference type="Pfam" id="PF13635"/>
    </source>
</evidence>
<feature type="domain" description="DUF4143" evidence="2">
    <location>
        <begin position="227"/>
        <end position="380"/>
    </location>
</feature>
<dbReference type="Pfam" id="PF13635">
    <property type="entry name" value="DUF4143"/>
    <property type="match status" value="1"/>
</dbReference>
<accession>A0A1F7FL54</accession>
<gene>
    <name evidence="3" type="ORF">A2519_07405</name>
</gene>
<feature type="non-terminal residue" evidence="3">
    <location>
        <position position="1"/>
    </location>
</feature>
<dbReference type="PANTHER" id="PTHR33295">
    <property type="entry name" value="ATPASE"/>
    <property type="match status" value="1"/>
</dbReference>